<dbReference type="AlphaFoldDB" id="A0A414J4F5"/>
<reference evidence="1 2" key="1">
    <citation type="submission" date="2018-08" db="EMBL/GenBank/DDBJ databases">
        <title>A genome reference for cultivated species of the human gut microbiota.</title>
        <authorList>
            <person name="Zou Y."/>
            <person name="Xue W."/>
            <person name="Luo G."/>
        </authorList>
    </citation>
    <scope>NUCLEOTIDE SEQUENCE [LARGE SCALE GENOMIC DNA]</scope>
    <source>
        <strain evidence="1 2">AM28-23</strain>
    </source>
</reference>
<evidence type="ECO:0000313" key="1">
    <source>
        <dbReference type="EMBL" id="RHE39277.1"/>
    </source>
</evidence>
<name>A0A414J4F5_9FIRM</name>
<proteinExistence type="predicted"/>
<accession>A0A414J4F5</accession>
<evidence type="ECO:0000313" key="2">
    <source>
        <dbReference type="Proteomes" id="UP000283745"/>
    </source>
</evidence>
<comment type="caution">
    <text evidence="1">The sequence shown here is derived from an EMBL/GenBank/DDBJ whole genome shotgun (WGS) entry which is preliminary data.</text>
</comment>
<dbReference type="PROSITE" id="PS51257">
    <property type="entry name" value="PROKAR_LIPOPROTEIN"/>
    <property type="match status" value="1"/>
</dbReference>
<organism evidence="1 2">
    <name type="scientific">Blautia obeum</name>
    <dbReference type="NCBI Taxonomy" id="40520"/>
    <lineage>
        <taxon>Bacteria</taxon>
        <taxon>Bacillati</taxon>
        <taxon>Bacillota</taxon>
        <taxon>Clostridia</taxon>
        <taxon>Lachnospirales</taxon>
        <taxon>Lachnospiraceae</taxon>
        <taxon>Blautia</taxon>
    </lineage>
</organism>
<dbReference type="Proteomes" id="UP000283745">
    <property type="component" value="Unassembled WGS sequence"/>
</dbReference>
<gene>
    <name evidence="1" type="ORF">DW740_11065</name>
</gene>
<protein>
    <submittedName>
        <fullName evidence="1">Uncharacterized protein</fullName>
    </submittedName>
</protein>
<sequence>MKPIQSHSKNSLFLMEMIFVLLFLALSSAACVRIFAAAAGNHVQAVERRQIQAHTVSVSEIMEGSDGSTDSFIQYLFGGISAASSVSWYYDSDWDICEKQDASYQMLLELSSSRYEKAGMLSFYRMDADHALLHSTELRFPSIQSALKEEES</sequence>
<dbReference type="RefSeq" id="WP_118049566.1">
    <property type="nucleotide sequence ID" value="NZ_CABJFK010000008.1"/>
</dbReference>
<dbReference type="EMBL" id="QSKF01000008">
    <property type="protein sequence ID" value="RHE39277.1"/>
    <property type="molecule type" value="Genomic_DNA"/>
</dbReference>